<evidence type="ECO:0000313" key="2">
    <source>
        <dbReference type="EMBL" id="PWW08372.1"/>
    </source>
</evidence>
<gene>
    <name evidence="2" type="ORF">DFQ01_10193</name>
</gene>
<sequence>MRKIVKHSITAAAAFALLANPIQSILPWSQSAVAQAATTSISSKAVKLNSSSTIAVRDVQLLMQDQGLVLAYTVTVTNDGNSKLDLQDYFMRLKGKSGKVFKANTSSSDKSITEVAPKSSVNITYYAIVDRTTQISDITFDIIAWDFSQPNYQRSVGTIKFPAGQTEKTAAYQPKTILFGSNSKVKGALKQYYVTQDQNGGYVTISFLLENVGSSSVDASKLNFALQTASYSVYDVSADLSGVTLQPGQRKIVTFTSQVPLAVLGKSVNLISYTKDETNNVSLANGAFVIPALKASSAVGVGSTRAVFMDGRSISTSASTGFLTTSDDTTDITMDFTLKNIDAAAIALPDLEFFIRTKSGVEYPLSYTKADGDKLLPGIEKVLNLSGTIEESVDPNTSKLIVRVADGETTSGYVIGTYMINGATQQGAVGSVYTYDTSYQVKLSTLERAPQADNDQLIAQLEVTNISSTSKATPNLSGYFLVNGVKVTAEAKAVPLDDTINIASKGKYRFVVYSEIPYTTALDNVTFVLTAPVEGKTAKTLYTFNSSSISSIPTYNQNQEYVIDRVGHQTSITLLKSNIYKSSTASYFYSEFVAVNNEERNALIGNIGAYIKDDKGTIIPIEVSQMKEKVLPDGKVLISAWGKLNKTFNVSNYQLIIGQAITDSSTSTSGTTATESTIVVNPVAYKLSGTQASATLTTLKNIPIANYTFSMSSVYNTLSVSGSAVNGVKLDFDYDLVDSDEYDSVAAEHNLMFEFVDHEMSNATYTKTYTLDKEGDGTTPGLPSGTALHATVTFSDSEILEKIQQFNTYTVNIYDVIDDAKVLLATKDFTWYEKE</sequence>
<reference evidence="2 3" key="1">
    <citation type="submission" date="2018-05" db="EMBL/GenBank/DDBJ databases">
        <title>Genomic Encyclopedia of Type Strains, Phase III (KMG-III): the genomes of soil and plant-associated and newly described type strains.</title>
        <authorList>
            <person name="Whitman W."/>
        </authorList>
    </citation>
    <scope>NUCLEOTIDE SEQUENCE [LARGE SCALE GENOMIC DNA]</scope>
    <source>
        <strain evidence="2 3">CECT 5696</strain>
    </source>
</reference>
<dbReference type="AlphaFoldDB" id="A0A2V2Z0R4"/>
<comment type="caution">
    <text evidence="2">The sequence shown here is derived from an EMBL/GenBank/DDBJ whole genome shotgun (WGS) entry which is preliminary data.</text>
</comment>
<feature type="chain" id="PRO_5038698037" description="CARDB protein" evidence="1">
    <location>
        <begin position="25"/>
        <end position="835"/>
    </location>
</feature>
<evidence type="ECO:0000256" key="1">
    <source>
        <dbReference type="SAM" id="SignalP"/>
    </source>
</evidence>
<evidence type="ECO:0000313" key="3">
    <source>
        <dbReference type="Proteomes" id="UP000246635"/>
    </source>
</evidence>
<dbReference type="OrthoDB" id="2675985at2"/>
<protein>
    <recommendedName>
        <fullName evidence="4">CARDB protein</fullName>
    </recommendedName>
</protein>
<evidence type="ECO:0008006" key="4">
    <source>
        <dbReference type="Google" id="ProtNLM"/>
    </source>
</evidence>
<keyword evidence="1" id="KW-0732">Signal</keyword>
<dbReference type="RefSeq" id="WP_110041915.1">
    <property type="nucleotide sequence ID" value="NZ_CP054613.1"/>
</dbReference>
<organism evidence="2 3">
    <name type="scientific">Paenibacillus cellulosilyticus</name>
    <dbReference type="NCBI Taxonomy" id="375489"/>
    <lineage>
        <taxon>Bacteria</taxon>
        <taxon>Bacillati</taxon>
        <taxon>Bacillota</taxon>
        <taxon>Bacilli</taxon>
        <taxon>Bacillales</taxon>
        <taxon>Paenibacillaceae</taxon>
        <taxon>Paenibacillus</taxon>
    </lineage>
</organism>
<accession>A0A2V2Z0R4</accession>
<feature type="signal peptide" evidence="1">
    <location>
        <begin position="1"/>
        <end position="24"/>
    </location>
</feature>
<dbReference type="Proteomes" id="UP000246635">
    <property type="component" value="Unassembled WGS sequence"/>
</dbReference>
<keyword evidence="3" id="KW-1185">Reference proteome</keyword>
<name>A0A2V2Z0R4_9BACL</name>
<dbReference type="EMBL" id="QGTQ01000001">
    <property type="protein sequence ID" value="PWW08372.1"/>
    <property type="molecule type" value="Genomic_DNA"/>
</dbReference>
<proteinExistence type="predicted"/>